<dbReference type="InterPro" id="IPR002645">
    <property type="entry name" value="STAS_dom"/>
</dbReference>
<evidence type="ECO:0000313" key="3">
    <source>
        <dbReference type="Proteomes" id="UP000032578"/>
    </source>
</evidence>
<dbReference type="SUPFAM" id="SSF52091">
    <property type="entry name" value="SpoIIaa-like"/>
    <property type="match status" value="1"/>
</dbReference>
<name>A0A0D7W3M4_9FLAO</name>
<evidence type="ECO:0000259" key="1">
    <source>
        <dbReference type="PROSITE" id="PS50801"/>
    </source>
</evidence>
<sequence>MDDICFNNDRIINLLLHKMIMEIIRKDKIFVIEGEINASNVSQFKKKIKTLLKFNSELIINVEKVSSISMAGIKAFIELNLFAFEKKKVFSVEGKQINEFYNQNTSS</sequence>
<dbReference type="STRING" id="1435349.PW52_13825"/>
<dbReference type="Pfam" id="PF01740">
    <property type="entry name" value="STAS"/>
    <property type="match status" value="1"/>
</dbReference>
<reference evidence="2 3" key="1">
    <citation type="submission" date="2014-11" db="EMBL/GenBank/DDBJ databases">
        <title>Tamlana sedimentorum sp. nov., isolated from shallow sand sediments of the Sea of Japan.</title>
        <authorList>
            <person name="Romanenko L.A."/>
        </authorList>
    </citation>
    <scope>NUCLEOTIDE SEQUENCE [LARGE SCALE GENOMIC DNA]</scope>
    <source>
        <strain evidence="2 3">JCM 19808</strain>
    </source>
</reference>
<dbReference type="InterPro" id="IPR036513">
    <property type="entry name" value="STAS_dom_sf"/>
</dbReference>
<comment type="caution">
    <text evidence="2">The sequence shown here is derived from an EMBL/GenBank/DDBJ whole genome shotgun (WGS) entry which is preliminary data.</text>
</comment>
<dbReference type="AlphaFoldDB" id="A0A0D7W3M4"/>
<feature type="domain" description="STAS" evidence="1">
    <location>
        <begin position="29"/>
        <end position="79"/>
    </location>
</feature>
<dbReference type="Gene3D" id="3.30.750.24">
    <property type="entry name" value="STAS domain"/>
    <property type="match status" value="1"/>
</dbReference>
<dbReference type="EMBL" id="JTDW01000013">
    <property type="protein sequence ID" value="KJD33701.1"/>
    <property type="molecule type" value="Genomic_DNA"/>
</dbReference>
<dbReference type="PATRIC" id="fig|1435349.4.peg.787"/>
<evidence type="ECO:0000313" key="2">
    <source>
        <dbReference type="EMBL" id="KJD33701.1"/>
    </source>
</evidence>
<gene>
    <name evidence="2" type="ORF">PW52_13825</name>
</gene>
<organism evidence="2 3">
    <name type="scientific">Neotamlana sedimentorum</name>
    <dbReference type="NCBI Taxonomy" id="1435349"/>
    <lineage>
        <taxon>Bacteria</taxon>
        <taxon>Pseudomonadati</taxon>
        <taxon>Bacteroidota</taxon>
        <taxon>Flavobacteriia</taxon>
        <taxon>Flavobacteriales</taxon>
        <taxon>Flavobacteriaceae</taxon>
        <taxon>Neotamlana</taxon>
    </lineage>
</organism>
<keyword evidence="3" id="KW-1185">Reference proteome</keyword>
<proteinExistence type="predicted"/>
<protein>
    <recommendedName>
        <fullName evidence="1">STAS domain-containing protein</fullName>
    </recommendedName>
</protein>
<dbReference type="Proteomes" id="UP000032578">
    <property type="component" value="Unassembled WGS sequence"/>
</dbReference>
<accession>A0A0D7W3M4</accession>
<dbReference type="PROSITE" id="PS50801">
    <property type="entry name" value="STAS"/>
    <property type="match status" value="1"/>
</dbReference>